<dbReference type="CDD" id="cd09009">
    <property type="entry name" value="PNP-EcPNPII_like"/>
    <property type="match status" value="1"/>
</dbReference>
<evidence type="ECO:0000259" key="7">
    <source>
        <dbReference type="Pfam" id="PF01048"/>
    </source>
</evidence>
<dbReference type="InterPro" id="IPR035994">
    <property type="entry name" value="Nucleoside_phosphorylase_sf"/>
</dbReference>
<keyword evidence="9" id="KW-1185">Reference proteome</keyword>
<dbReference type="Pfam" id="PF01048">
    <property type="entry name" value="PNP_UDP_1"/>
    <property type="match status" value="1"/>
</dbReference>
<organism evidence="8 9">
    <name type="scientific">Ceratobasidium theobromae</name>
    <dbReference type="NCBI Taxonomy" id="1582974"/>
    <lineage>
        <taxon>Eukaryota</taxon>
        <taxon>Fungi</taxon>
        <taxon>Dikarya</taxon>
        <taxon>Basidiomycota</taxon>
        <taxon>Agaricomycotina</taxon>
        <taxon>Agaricomycetes</taxon>
        <taxon>Cantharellales</taxon>
        <taxon>Ceratobasidiaceae</taxon>
        <taxon>Ceratobasidium</taxon>
    </lineage>
</organism>
<dbReference type="NCBIfam" id="TIGR01697">
    <property type="entry name" value="PNPH-PUNA-XAPA"/>
    <property type="match status" value="1"/>
</dbReference>
<dbReference type="GO" id="GO:0004731">
    <property type="term" value="F:purine-nucleoside phosphorylase activity"/>
    <property type="evidence" value="ECO:0007669"/>
    <property type="project" value="UniProtKB-EC"/>
</dbReference>
<dbReference type="AlphaFoldDB" id="A0A5N5QTX6"/>
<dbReference type="Gene3D" id="3.40.50.1580">
    <property type="entry name" value="Nucleoside phosphorylase domain"/>
    <property type="match status" value="1"/>
</dbReference>
<evidence type="ECO:0000256" key="5">
    <source>
        <dbReference type="ARBA" id="ARBA00022679"/>
    </source>
</evidence>
<dbReference type="PANTHER" id="PTHR11904:SF9">
    <property type="entry name" value="PURINE NUCLEOSIDE PHOSPHORYLASE-RELATED"/>
    <property type="match status" value="1"/>
</dbReference>
<protein>
    <recommendedName>
        <fullName evidence="3">purine-nucleoside phosphorylase</fullName>
        <ecNumber evidence="3">2.4.2.1</ecNumber>
    </recommendedName>
    <alternativeName>
        <fullName evidence="6">Inosine-guanosine phosphorylase</fullName>
    </alternativeName>
</protein>
<comment type="similarity">
    <text evidence="2">Belongs to the PNP/MTAP phosphorylase family.</text>
</comment>
<dbReference type="OrthoDB" id="10261782at2759"/>
<feature type="domain" description="Nucleoside phosphorylase" evidence="7">
    <location>
        <begin position="49"/>
        <end position="273"/>
    </location>
</feature>
<dbReference type="PANTHER" id="PTHR11904">
    <property type="entry name" value="METHYLTHIOADENOSINE/PURINE NUCLEOSIDE PHOSPHORYLASE"/>
    <property type="match status" value="1"/>
</dbReference>
<dbReference type="EMBL" id="SSOP01000012">
    <property type="protein sequence ID" value="KAB5595108.1"/>
    <property type="molecule type" value="Genomic_DNA"/>
</dbReference>
<proteinExistence type="inferred from homology"/>
<evidence type="ECO:0000256" key="1">
    <source>
        <dbReference type="ARBA" id="ARBA00005058"/>
    </source>
</evidence>
<dbReference type="EC" id="2.4.2.1" evidence="3"/>
<comment type="caution">
    <text evidence="8">The sequence shown here is derived from an EMBL/GenBank/DDBJ whole genome shotgun (WGS) entry which is preliminary data.</text>
</comment>
<dbReference type="SUPFAM" id="SSF53167">
    <property type="entry name" value="Purine and uridine phosphorylases"/>
    <property type="match status" value="1"/>
</dbReference>
<dbReference type="NCBIfam" id="NF006054">
    <property type="entry name" value="PRK08202.1"/>
    <property type="match status" value="1"/>
</dbReference>
<sequence length="339" mass="35895">MASVLASGLTKTTPCIDMAPVVKIPAEFEGAIQAIYQRIPKDSILREPKIGIVCGSGLSGLASRIRDSTIVPYSEIPGFGTSTVAGHKSALAFGKLGEGDGVPVVAMLGRFHTYEGHSLPSTIFPIRVMALLGVKSVIITNAAGILNPKEHPVGTVFVVHDHLALPNLTGFNPTLGPVLEPPFDLRFTPLSKAYTFSLRCAAFRALHALNLPKNFLAEGTYAWVSGPTYESPAEGRLLRSAGVDVVGMSTVPEVVAAHHAGMDVLVLSLGTNPVIIPEEYRSAREAVNAEITGKPLPPVIEAEVSHGEVLALGETKSDDMRRLVEKIVDIIGVTGQLTE</sequence>
<evidence type="ECO:0000256" key="6">
    <source>
        <dbReference type="ARBA" id="ARBA00031036"/>
    </source>
</evidence>
<dbReference type="GO" id="GO:0009116">
    <property type="term" value="P:nucleoside metabolic process"/>
    <property type="evidence" value="ECO:0007669"/>
    <property type="project" value="InterPro"/>
</dbReference>
<gene>
    <name evidence="8" type="ORF">CTheo_1396</name>
</gene>
<evidence type="ECO:0000256" key="4">
    <source>
        <dbReference type="ARBA" id="ARBA00022676"/>
    </source>
</evidence>
<dbReference type="GO" id="GO:0005737">
    <property type="term" value="C:cytoplasm"/>
    <property type="evidence" value="ECO:0007669"/>
    <property type="project" value="TreeGrafter"/>
</dbReference>
<reference evidence="8 9" key="1">
    <citation type="journal article" date="2019" name="Fungal Biol. Biotechnol.">
        <title>Draft genome sequence of fastidious pathogen Ceratobasidium theobromae, which causes vascular-streak dieback in Theobroma cacao.</title>
        <authorList>
            <person name="Ali S.S."/>
            <person name="Asman A."/>
            <person name="Shao J."/>
            <person name="Firmansyah A.P."/>
            <person name="Susilo A.W."/>
            <person name="Rosmana A."/>
            <person name="McMahon P."/>
            <person name="Junaid M."/>
            <person name="Guest D."/>
            <person name="Kheng T.Y."/>
            <person name="Meinhardt L.W."/>
            <person name="Bailey B.A."/>
        </authorList>
    </citation>
    <scope>NUCLEOTIDE SEQUENCE [LARGE SCALE GENOMIC DNA]</scope>
    <source>
        <strain evidence="8 9">CT2</strain>
    </source>
</reference>
<accession>A0A5N5QTX6</accession>
<keyword evidence="5" id="KW-0808">Transferase</keyword>
<keyword evidence="4" id="KW-0328">Glycosyltransferase</keyword>
<comment type="pathway">
    <text evidence="1">Purine metabolism; purine nucleoside salvage.</text>
</comment>
<evidence type="ECO:0000313" key="9">
    <source>
        <dbReference type="Proteomes" id="UP000383932"/>
    </source>
</evidence>
<dbReference type="Proteomes" id="UP000383932">
    <property type="component" value="Unassembled WGS sequence"/>
</dbReference>
<dbReference type="InterPro" id="IPR000845">
    <property type="entry name" value="Nucleoside_phosphorylase_d"/>
</dbReference>
<name>A0A5N5QTX6_9AGAM</name>
<evidence type="ECO:0000256" key="2">
    <source>
        <dbReference type="ARBA" id="ARBA00006751"/>
    </source>
</evidence>
<evidence type="ECO:0000256" key="3">
    <source>
        <dbReference type="ARBA" id="ARBA00011886"/>
    </source>
</evidence>
<dbReference type="UniPathway" id="UPA00606"/>
<dbReference type="InterPro" id="IPR011268">
    <property type="entry name" value="Purine_phosphorylase"/>
</dbReference>
<evidence type="ECO:0000313" key="8">
    <source>
        <dbReference type="EMBL" id="KAB5595108.1"/>
    </source>
</evidence>